<dbReference type="RefSeq" id="WP_187793846.1">
    <property type="nucleotide sequence ID" value="NZ_JACOQL010000003.1"/>
</dbReference>
<dbReference type="Pfam" id="PF04993">
    <property type="entry name" value="TfoX_N"/>
    <property type="match status" value="1"/>
</dbReference>
<reference evidence="2" key="1">
    <citation type="submission" date="2020-08" db="EMBL/GenBank/DDBJ databases">
        <title>Paracoccus amoyensis sp. nov., isolated from the surface seawater at coast of Xiamen, Fujian.</title>
        <authorList>
            <person name="Lyu L."/>
        </authorList>
    </citation>
    <scope>NUCLEOTIDE SEQUENCE</scope>
    <source>
        <strain evidence="2">11-3</strain>
    </source>
</reference>
<comment type="caution">
    <text evidence="2">The sequence shown here is derived from an EMBL/GenBank/DDBJ whole genome shotgun (WGS) entry which is preliminary data.</text>
</comment>
<dbReference type="InterPro" id="IPR007076">
    <property type="entry name" value="TfoX_N"/>
</dbReference>
<organism evidence="2 3">
    <name type="scientific">Paracoccus amoyensis</name>
    <dbReference type="NCBI Taxonomy" id="2760093"/>
    <lineage>
        <taxon>Bacteria</taxon>
        <taxon>Pseudomonadati</taxon>
        <taxon>Pseudomonadota</taxon>
        <taxon>Alphaproteobacteria</taxon>
        <taxon>Rhodobacterales</taxon>
        <taxon>Paracoccaceae</taxon>
        <taxon>Paracoccus</taxon>
    </lineage>
</organism>
<protein>
    <submittedName>
        <fullName evidence="2">TfoX/Sxy family protein</fullName>
    </submittedName>
</protein>
<dbReference type="Gene3D" id="3.30.1460.30">
    <property type="entry name" value="YgaC/TfoX-N like chaperone"/>
    <property type="match status" value="1"/>
</dbReference>
<dbReference type="AlphaFoldDB" id="A0A926JCX6"/>
<feature type="domain" description="TfoX N-terminal" evidence="1">
    <location>
        <begin position="20"/>
        <end position="102"/>
    </location>
</feature>
<evidence type="ECO:0000313" key="3">
    <source>
        <dbReference type="Proteomes" id="UP000608594"/>
    </source>
</evidence>
<dbReference type="Proteomes" id="UP000608594">
    <property type="component" value="Unassembled WGS sequence"/>
</dbReference>
<evidence type="ECO:0000313" key="2">
    <source>
        <dbReference type="EMBL" id="MBC9247360.1"/>
    </source>
</evidence>
<gene>
    <name evidence="2" type="ORF">H4P12_11710</name>
</gene>
<dbReference type="SUPFAM" id="SSF159894">
    <property type="entry name" value="YgaC/TfoX-N like"/>
    <property type="match status" value="1"/>
</dbReference>
<dbReference type="EMBL" id="JACOQL010000003">
    <property type="protein sequence ID" value="MBC9247360.1"/>
    <property type="molecule type" value="Genomic_DNA"/>
</dbReference>
<accession>A0A926JCX6</accession>
<proteinExistence type="predicted"/>
<name>A0A926JCX6_9RHOB</name>
<sequence>MTRDPALEARMLHDLGYPADIASKAMFGGLCYMLNGHMLCAARKGRAMYRVGPDAQDKALTFAGTEPMIQGGRAKRGFIWLSGDPLEDDGLRRALARMSLEFVSHLPAKDA</sequence>
<keyword evidence="3" id="KW-1185">Reference proteome</keyword>
<evidence type="ECO:0000259" key="1">
    <source>
        <dbReference type="Pfam" id="PF04993"/>
    </source>
</evidence>